<protein>
    <submittedName>
        <fullName evidence="6">S-(Hydroxymethyl)glutathione synthase</fullName>
    </submittedName>
</protein>
<evidence type="ECO:0000259" key="5">
    <source>
        <dbReference type="PROSITE" id="PS51891"/>
    </source>
</evidence>
<accession>A0ABS5T0S9</accession>
<keyword evidence="7" id="KW-1185">Reference proteome</keyword>
<proteinExistence type="inferred from homology"/>
<dbReference type="Pfam" id="PF04828">
    <property type="entry name" value="GFA"/>
    <property type="match status" value="1"/>
</dbReference>
<keyword evidence="2" id="KW-0479">Metal-binding</keyword>
<keyword evidence="3" id="KW-0862">Zinc</keyword>
<name>A0ABS5T0S9_9GAMM</name>
<evidence type="ECO:0000313" key="7">
    <source>
        <dbReference type="Proteomes" id="UP000786875"/>
    </source>
</evidence>
<reference evidence="6 7" key="1">
    <citation type="submission" date="2020-04" db="EMBL/GenBank/DDBJ databases">
        <title>Genome sequencing of Rosenbergiella species.</title>
        <authorList>
            <person name="Alvarez-Perez S."/>
            <person name="Lievens B."/>
        </authorList>
    </citation>
    <scope>NUCLEOTIDE SEQUENCE [LARGE SCALE GENOMIC DNA]</scope>
    <source>
        <strain evidence="6 7">CdVSA20.1</strain>
    </source>
</reference>
<evidence type="ECO:0000256" key="3">
    <source>
        <dbReference type="ARBA" id="ARBA00022833"/>
    </source>
</evidence>
<dbReference type="SUPFAM" id="SSF51316">
    <property type="entry name" value="Mss4-like"/>
    <property type="match status" value="1"/>
</dbReference>
<comment type="caution">
    <text evidence="6">The sequence shown here is derived from an EMBL/GenBank/DDBJ whole genome shotgun (WGS) entry which is preliminary data.</text>
</comment>
<feature type="domain" description="CENP-V/GFA" evidence="5">
    <location>
        <begin position="1"/>
        <end position="127"/>
    </location>
</feature>
<evidence type="ECO:0000256" key="2">
    <source>
        <dbReference type="ARBA" id="ARBA00022723"/>
    </source>
</evidence>
<dbReference type="RefSeq" id="WP_214211750.1">
    <property type="nucleotide sequence ID" value="NZ_JABBFO010000001.1"/>
</dbReference>
<gene>
    <name evidence="6" type="ORF">HGT73_00885</name>
</gene>
<evidence type="ECO:0000256" key="4">
    <source>
        <dbReference type="ARBA" id="ARBA00023239"/>
    </source>
</evidence>
<dbReference type="InterPro" id="IPR011057">
    <property type="entry name" value="Mss4-like_sf"/>
</dbReference>
<sequence>MQGTCLCTTIQFTLTYSPKKFYRCHCSLCRRQTGTKSNYATLVHIDNFSWVSGEVSIHSWKKSSGYRNDFCSCCGSTVPNVLEGVPYVWVPLGLLEFTANDDYSCVADFCIDQHSSSIPPIPPQKFNEPVQSLAALIHILGIN</sequence>
<keyword evidence="4" id="KW-0456">Lyase</keyword>
<comment type="similarity">
    <text evidence="1">Belongs to the Gfa family.</text>
</comment>
<dbReference type="EMBL" id="JABBFO010000001">
    <property type="protein sequence ID" value="MBT0725950.1"/>
    <property type="molecule type" value="Genomic_DNA"/>
</dbReference>
<dbReference type="Gene3D" id="3.90.1590.10">
    <property type="entry name" value="glutathione-dependent formaldehyde- activating enzyme (gfa)"/>
    <property type="match status" value="1"/>
</dbReference>
<dbReference type="PROSITE" id="PS51891">
    <property type="entry name" value="CENP_V_GFA"/>
    <property type="match status" value="1"/>
</dbReference>
<evidence type="ECO:0000256" key="1">
    <source>
        <dbReference type="ARBA" id="ARBA00005495"/>
    </source>
</evidence>
<dbReference type="Proteomes" id="UP000786875">
    <property type="component" value="Unassembled WGS sequence"/>
</dbReference>
<dbReference type="PANTHER" id="PTHR33337:SF40">
    <property type="entry name" value="CENP-V_GFA DOMAIN-CONTAINING PROTEIN-RELATED"/>
    <property type="match status" value="1"/>
</dbReference>
<evidence type="ECO:0000313" key="6">
    <source>
        <dbReference type="EMBL" id="MBT0725950.1"/>
    </source>
</evidence>
<dbReference type="PANTHER" id="PTHR33337">
    <property type="entry name" value="GFA DOMAIN-CONTAINING PROTEIN"/>
    <property type="match status" value="1"/>
</dbReference>
<dbReference type="InterPro" id="IPR006913">
    <property type="entry name" value="CENP-V/GFA"/>
</dbReference>
<organism evidence="6 7">
    <name type="scientific">Rosenbergiella australiborealis</name>
    <dbReference type="NCBI Taxonomy" id="1544696"/>
    <lineage>
        <taxon>Bacteria</taxon>
        <taxon>Pseudomonadati</taxon>
        <taxon>Pseudomonadota</taxon>
        <taxon>Gammaproteobacteria</taxon>
        <taxon>Enterobacterales</taxon>
        <taxon>Erwiniaceae</taxon>
        <taxon>Rosenbergiella</taxon>
    </lineage>
</organism>